<dbReference type="InterPro" id="IPR039420">
    <property type="entry name" value="WalR-like"/>
</dbReference>
<dbReference type="SMART" id="SM00448">
    <property type="entry name" value="REC"/>
    <property type="match status" value="1"/>
</dbReference>
<keyword evidence="5" id="KW-1185">Reference proteome</keyword>
<evidence type="ECO:0000256" key="1">
    <source>
        <dbReference type="ARBA" id="ARBA00023125"/>
    </source>
</evidence>
<dbReference type="GO" id="GO:0006355">
    <property type="term" value="P:regulation of DNA-templated transcription"/>
    <property type="evidence" value="ECO:0007669"/>
    <property type="project" value="TreeGrafter"/>
</dbReference>
<sequence>MTKVPLISVVDDDESLRESLKGLLRSLGYGHAVFSSAESFLGSDALATADCLILDVCMPGMSGPELQRELIARGEKIPIIFITAHGDENAARMMAAGAVDCLLKPFSEESLLKAIDRALSG</sequence>
<dbReference type="PANTHER" id="PTHR48111:SF56">
    <property type="entry name" value="TETRATHIONATE RESPONSE REGULATORY PROTEIN TTRR"/>
    <property type="match status" value="1"/>
</dbReference>
<dbReference type="AlphaFoldDB" id="A0A366H958"/>
<evidence type="ECO:0000313" key="5">
    <source>
        <dbReference type="Proteomes" id="UP000253426"/>
    </source>
</evidence>
<dbReference type="EMBL" id="QNRR01000012">
    <property type="protein sequence ID" value="RBP38138.1"/>
    <property type="molecule type" value="Genomic_DNA"/>
</dbReference>
<proteinExistence type="predicted"/>
<feature type="modified residue" description="4-aspartylphosphate" evidence="2">
    <location>
        <position position="55"/>
    </location>
</feature>
<dbReference type="PANTHER" id="PTHR48111">
    <property type="entry name" value="REGULATOR OF RPOS"/>
    <property type="match status" value="1"/>
</dbReference>
<dbReference type="RefSeq" id="WP_113961257.1">
    <property type="nucleotide sequence ID" value="NZ_QNRR01000012.1"/>
</dbReference>
<dbReference type="Gene3D" id="3.40.50.2300">
    <property type="match status" value="1"/>
</dbReference>
<dbReference type="GO" id="GO:0000976">
    <property type="term" value="F:transcription cis-regulatory region binding"/>
    <property type="evidence" value="ECO:0007669"/>
    <property type="project" value="TreeGrafter"/>
</dbReference>
<protein>
    <submittedName>
        <fullName evidence="4">Response regulator receiver domain-containing protein</fullName>
    </submittedName>
</protein>
<dbReference type="Proteomes" id="UP000253426">
    <property type="component" value="Unassembled WGS sequence"/>
</dbReference>
<reference evidence="4 5" key="1">
    <citation type="submission" date="2018-06" db="EMBL/GenBank/DDBJ databases">
        <title>Genomic Encyclopedia of Type Strains, Phase IV (KMG-IV): sequencing the most valuable type-strain genomes for metagenomic binning, comparative biology and taxonomic classification.</title>
        <authorList>
            <person name="Goeker M."/>
        </authorList>
    </citation>
    <scope>NUCLEOTIDE SEQUENCE [LARGE SCALE GENOMIC DNA]</scope>
    <source>
        <strain evidence="4 5">DSM 25532</strain>
    </source>
</reference>
<keyword evidence="1" id="KW-0238">DNA-binding</keyword>
<dbReference type="GO" id="GO:0000156">
    <property type="term" value="F:phosphorelay response regulator activity"/>
    <property type="evidence" value="ECO:0007669"/>
    <property type="project" value="TreeGrafter"/>
</dbReference>
<dbReference type="Pfam" id="PF00072">
    <property type="entry name" value="Response_reg"/>
    <property type="match status" value="1"/>
</dbReference>
<name>A0A366H958_9BACT</name>
<dbReference type="OrthoDB" id="9790669at2"/>
<dbReference type="InterPro" id="IPR001789">
    <property type="entry name" value="Sig_transdc_resp-reg_receiver"/>
</dbReference>
<dbReference type="PROSITE" id="PS50110">
    <property type="entry name" value="RESPONSE_REGULATORY"/>
    <property type="match status" value="1"/>
</dbReference>
<evidence type="ECO:0000259" key="3">
    <source>
        <dbReference type="PROSITE" id="PS50110"/>
    </source>
</evidence>
<dbReference type="GO" id="GO:0032993">
    <property type="term" value="C:protein-DNA complex"/>
    <property type="evidence" value="ECO:0007669"/>
    <property type="project" value="TreeGrafter"/>
</dbReference>
<accession>A0A366H958</accession>
<dbReference type="InterPro" id="IPR011006">
    <property type="entry name" value="CheY-like_superfamily"/>
</dbReference>
<dbReference type="GO" id="GO:0005829">
    <property type="term" value="C:cytosol"/>
    <property type="evidence" value="ECO:0007669"/>
    <property type="project" value="TreeGrafter"/>
</dbReference>
<organism evidence="4 5">
    <name type="scientific">Roseimicrobium gellanilyticum</name>
    <dbReference type="NCBI Taxonomy" id="748857"/>
    <lineage>
        <taxon>Bacteria</taxon>
        <taxon>Pseudomonadati</taxon>
        <taxon>Verrucomicrobiota</taxon>
        <taxon>Verrucomicrobiia</taxon>
        <taxon>Verrucomicrobiales</taxon>
        <taxon>Verrucomicrobiaceae</taxon>
        <taxon>Roseimicrobium</taxon>
    </lineage>
</organism>
<evidence type="ECO:0000256" key="2">
    <source>
        <dbReference type="PROSITE-ProRule" id="PRU00169"/>
    </source>
</evidence>
<evidence type="ECO:0000313" key="4">
    <source>
        <dbReference type="EMBL" id="RBP38138.1"/>
    </source>
</evidence>
<feature type="domain" description="Response regulatory" evidence="3">
    <location>
        <begin position="6"/>
        <end position="119"/>
    </location>
</feature>
<dbReference type="SUPFAM" id="SSF52172">
    <property type="entry name" value="CheY-like"/>
    <property type="match status" value="1"/>
</dbReference>
<gene>
    <name evidence="4" type="ORF">DES53_112136</name>
</gene>
<keyword evidence="2" id="KW-0597">Phosphoprotein</keyword>
<comment type="caution">
    <text evidence="4">The sequence shown here is derived from an EMBL/GenBank/DDBJ whole genome shotgun (WGS) entry which is preliminary data.</text>
</comment>